<gene>
    <name evidence="1" type="ORF">QAD02_024224</name>
</gene>
<proteinExistence type="predicted"/>
<comment type="caution">
    <text evidence="1">The sequence shown here is derived from an EMBL/GenBank/DDBJ whole genome shotgun (WGS) entry which is preliminary data.</text>
</comment>
<organism evidence="1 2">
    <name type="scientific">Eretmocerus hayati</name>
    <dbReference type="NCBI Taxonomy" id="131215"/>
    <lineage>
        <taxon>Eukaryota</taxon>
        <taxon>Metazoa</taxon>
        <taxon>Ecdysozoa</taxon>
        <taxon>Arthropoda</taxon>
        <taxon>Hexapoda</taxon>
        <taxon>Insecta</taxon>
        <taxon>Pterygota</taxon>
        <taxon>Neoptera</taxon>
        <taxon>Endopterygota</taxon>
        <taxon>Hymenoptera</taxon>
        <taxon>Apocrita</taxon>
        <taxon>Proctotrupomorpha</taxon>
        <taxon>Chalcidoidea</taxon>
        <taxon>Aphelinidae</taxon>
        <taxon>Aphelininae</taxon>
        <taxon>Eretmocerus</taxon>
    </lineage>
</organism>
<accession>A0ACC2Q0M9</accession>
<sequence length="196" mass="21369">MYLITGSLSLAWQLLVAFVALMLNLLGRAILFVCASIYTVAKPNATDVGQNTSNKNRTGNPTTTTTAVTANSQPEFETMYPELYDFGDDFDTMARVSLETVTSVSAANTSADEANTPSHHPHRTRRLHRLVTTEEAASCSLSSSCSSTTAAARYHHRPPPRRRRQTAVGAVGADADPSTEVRTTQEPKTYARRFSK</sequence>
<evidence type="ECO:0000313" key="2">
    <source>
        <dbReference type="Proteomes" id="UP001239111"/>
    </source>
</evidence>
<dbReference type="Proteomes" id="UP001239111">
    <property type="component" value="Chromosome 1"/>
</dbReference>
<protein>
    <submittedName>
        <fullName evidence="1">Uncharacterized protein</fullName>
    </submittedName>
</protein>
<dbReference type="EMBL" id="CM056741">
    <property type="protein sequence ID" value="KAJ8688429.1"/>
    <property type="molecule type" value="Genomic_DNA"/>
</dbReference>
<reference evidence="1" key="1">
    <citation type="submission" date="2023-04" db="EMBL/GenBank/DDBJ databases">
        <title>A chromosome-level genome assembly of the parasitoid wasp Eretmocerus hayati.</title>
        <authorList>
            <person name="Zhong Y."/>
            <person name="Liu S."/>
            <person name="Liu Y."/>
        </authorList>
    </citation>
    <scope>NUCLEOTIDE SEQUENCE</scope>
    <source>
        <strain evidence="1">ZJU_SS_LIU_2023</strain>
    </source>
</reference>
<keyword evidence="2" id="KW-1185">Reference proteome</keyword>
<name>A0ACC2Q0M9_9HYME</name>
<evidence type="ECO:0000313" key="1">
    <source>
        <dbReference type="EMBL" id="KAJ8688429.1"/>
    </source>
</evidence>